<keyword evidence="3" id="KW-1185">Reference proteome</keyword>
<evidence type="ECO:0000313" key="2">
    <source>
        <dbReference type="EMBL" id="MBD8031069.1"/>
    </source>
</evidence>
<feature type="transmembrane region" description="Helical" evidence="1">
    <location>
        <begin position="62"/>
        <end position="83"/>
    </location>
</feature>
<keyword evidence="1" id="KW-1133">Transmembrane helix</keyword>
<protein>
    <submittedName>
        <fullName evidence="2">Uncharacterized protein</fullName>
    </submittedName>
</protein>
<dbReference type="AlphaFoldDB" id="A0A8I0LGB4"/>
<name>A0A8I0LGB4_9CORY</name>
<evidence type="ECO:0000256" key="1">
    <source>
        <dbReference type="SAM" id="Phobius"/>
    </source>
</evidence>
<reference evidence="2 3" key="1">
    <citation type="submission" date="2020-08" db="EMBL/GenBank/DDBJ databases">
        <title>A Genomic Blueprint of the Chicken Gut Microbiome.</title>
        <authorList>
            <person name="Gilroy R."/>
            <person name="Ravi A."/>
            <person name="Getino M."/>
            <person name="Pursley I."/>
            <person name="Horton D.L."/>
            <person name="Alikhan N.-F."/>
            <person name="Baker D."/>
            <person name="Gharbi K."/>
            <person name="Hall N."/>
            <person name="Watson M."/>
            <person name="Adriaenssens E.M."/>
            <person name="Foster-Nyarko E."/>
            <person name="Jarju S."/>
            <person name="Secka A."/>
            <person name="Antonio M."/>
            <person name="Oren A."/>
            <person name="Chaudhuri R."/>
            <person name="La Ragione R.M."/>
            <person name="Hildebrand F."/>
            <person name="Pallen M.J."/>
        </authorList>
    </citation>
    <scope>NUCLEOTIDE SEQUENCE [LARGE SCALE GENOMIC DNA]</scope>
    <source>
        <strain evidence="2 3">Sa1YVA5</strain>
    </source>
</reference>
<dbReference type="EMBL" id="JACSPR010000010">
    <property type="protein sequence ID" value="MBD8031069.1"/>
    <property type="molecule type" value="Genomic_DNA"/>
</dbReference>
<accession>A0A8I0LGB4</accession>
<keyword evidence="1" id="KW-0472">Membrane</keyword>
<keyword evidence="1" id="KW-0812">Transmembrane</keyword>
<comment type="caution">
    <text evidence="2">The sequence shown here is derived from an EMBL/GenBank/DDBJ whole genome shotgun (WGS) entry which is preliminary data.</text>
</comment>
<organism evidence="2 3">
    <name type="scientific">Corynebacterium gallinarum</name>
    <dbReference type="NCBI Taxonomy" id="2762214"/>
    <lineage>
        <taxon>Bacteria</taxon>
        <taxon>Bacillati</taxon>
        <taxon>Actinomycetota</taxon>
        <taxon>Actinomycetes</taxon>
        <taxon>Mycobacteriales</taxon>
        <taxon>Corynebacteriaceae</taxon>
        <taxon>Corynebacterium</taxon>
    </lineage>
</organism>
<evidence type="ECO:0000313" key="3">
    <source>
        <dbReference type="Proteomes" id="UP000650224"/>
    </source>
</evidence>
<feature type="transmembrane region" description="Helical" evidence="1">
    <location>
        <begin position="37"/>
        <end position="56"/>
    </location>
</feature>
<feature type="transmembrane region" description="Helical" evidence="1">
    <location>
        <begin position="6"/>
        <end position="25"/>
    </location>
</feature>
<dbReference type="RefSeq" id="WP_191734308.1">
    <property type="nucleotide sequence ID" value="NZ_JACSPR010000010.1"/>
</dbReference>
<dbReference type="Proteomes" id="UP000650224">
    <property type="component" value="Unassembled WGS sequence"/>
</dbReference>
<sequence length="85" mass="9654">MWDFNLIIGWVLILAAALSLLLAFRRLHRRSHPPVRTGVEAILTTMFFGVVITIWNTVIPVWVWWILVAATSLLAGMTVLTVARR</sequence>
<proteinExistence type="predicted"/>
<gene>
    <name evidence="2" type="ORF">H9627_12205</name>
</gene>